<name>A0A2S2CSB7_9PROT</name>
<reference evidence="3" key="1">
    <citation type="submission" date="2018-05" db="EMBL/GenBank/DDBJ databases">
        <title>Azospirillum thermophila sp. nov., a novel isolated from hot spring.</title>
        <authorList>
            <person name="Zhao Z."/>
        </authorList>
    </citation>
    <scope>NUCLEOTIDE SEQUENCE [LARGE SCALE GENOMIC DNA]</scope>
    <source>
        <strain evidence="3">CFH 70021</strain>
    </source>
</reference>
<organism evidence="2 3">
    <name type="scientific">Azospirillum thermophilum</name>
    <dbReference type="NCBI Taxonomy" id="2202148"/>
    <lineage>
        <taxon>Bacteria</taxon>
        <taxon>Pseudomonadati</taxon>
        <taxon>Pseudomonadota</taxon>
        <taxon>Alphaproteobacteria</taxon>
        <taxon>Rhodospirillales</taxon>
        <taxon>Azospirillaceae</taxon>
        <taxon>Azospirillum</taxon>
    </lineage>
</organism>
<dbReference type="KEGG" id="azz:DEW08_14510"/>
<dbReference type="OrthoDB" id="8019086at2"/>
<accession>A0A2S2CSB7</accession>
<protein>
    <recommendedName>
        <fullName evidence="4">Phage holin family protein</fullName>
    </recommendedName>
</protein>
<evidence type="ECO:0000313" key="2">
    <source>
        <dbReference type="EMBL" id="AWK87270.1"/>
    </source>
</evidence>
<keyword evidence="1" id="KW-0472">Membrane</keyword>
<sequence length="161" mass="16706">MIPSPAVFDRLTRNLHVLWRADRLIADIHLRHLIARSGLAALAGLVAAFGLVMLGVAAYLALERIWGPIGAAAAVGAAAMLLALLLLLVAARMGPGRELEVALEVHRAALDAVAAEARTAGAEVAGIGNALRHPLDAALPGLIVPLATVLLRMLRKPPPAT</sequence>
<feature type="transmembrane region" description="Helical" evidence="1">
    <location>
        <begin position="68"/>
        <end position="90"/>
    </location>
</feature>
<keyword evidence="1" id="KW-1133">Transmembrane helix</keyword>
<dbReference type="RefSeq" id="WP_109328228.1">
    <property type="nucleotide sequence ID" value="NZ_CP029353.1"/>
</dbReference>
<dbReference type="AlphaFoldDB" id="A0A2S2CSB7"/>
<evidence type="ECO:0000256" key="1">
    <source>
        <dbReference type="SAM" id="Phobius"/>
    </source>
</evidence>
<dbReference type="Proteomes" id="UP000245629">
    <property type="component" value="Chromosome 2"/>
</dbReference>
<evidence type="ECO:0000313" key="3">
    <source>
        <dbReference type="Proteomes" id="UP000245629"/>
    </source>
</evidence>
<dbReference type="EMBL" id="CP029353">
    <property type="protein sequence ID" value="AWK87270.1"/>
    <property type="molecule type" value="Genomic_DNA"/>
</dbReference>
<feature type="transmembrane region" description="Helical" evidence="1">
    <location>
        <begin position="39"/>
        <end position="62"/>
    </location>
</feature>
<gene>
    <name evidence="2" type="ORF">DEW08_14510</name>
</gene>
<keyword evidence="1" id="KW-0812">Transmembrane</keyword>
<proteinExistence type="predicted"/>
<evidence type="ECO:0008006" key="4">
    <source>
        <dbReference type="Google" id="ProtNLM"/>
    </source>
</evidence>
<keyword evidence="3" id="KW-1185">Reference proteome</keyword>